<accession>A0A5C6KCG2</accession>
<keyword evidence="1" id="KW-0732">Signal</keyword>
<dbReference type="EMBL" id="VOHW01000010">
    <property type="protein sequence ID" value="TWV60195.1"/>
    <property type="molecule type" value="Genomic_DNA"/>
</dbReference>
<reference evidence="2 3" key="1">
    <citation type="submission" date="2019-07" db="EMBL/GenBank/DDBJ databases">
        <title>Genome sequencing of Parabacteroides distasonis iSURF_7.</title>
        <authorList>
            <person name="Degefu H.N."/>
            <person name="Ruoff K.L."/>
            <person name="Price C.E."/>
            <person name="Valls R.A."/>
            <person name="O'Toole G.A."/>
        </authorList>
    </citation>
    <scope>NUCLEOTIDE SEQUENCE [LARGE SCALE GENOMIC DNA]</scope>
    <source>
        <strain evidence="2 3">CFPLTA003_1B</strain>
    </source>
</reference>
<gene>
    <name evidence="2" type="ORF">FSA05_15100</name>
</gene>
<organism evidence="2 3">
    <name type="scientific">Parabacteroides distasonis</name>
    <dbReference type="NCBI Taxonomy" id="823"/>
    <lineage>
        <taxon>Bacteria</taxon>
        <taxon>Pseudomonadati</taxon>
        <taxon>Bacteroidota</taxon>
        <taxon>Bacteroidia</taxon>
        <taxon>Bacteroidales</taxon>
        <taxon>Tannerellaceae</taxon>
        <taxon>Parabacteroides</taxon>
    </lineage>
</organism>
<evidence type="ECO:0000313" key="3">
    <source>
        <dbReference type="Proteomes" id="UP000315827"/>
    </source>
</evidence>
<sequence>MKNVRWLIATLFLVSICVPSFAQVEHGLLVGAGVGFPLQDGWKETTWGDKSNLDYRNDYKLNSMIGYRFRFLPEQKFFYDLDVTMGFQKMETVKSSRYLSYEGMEGGSHIFKGGTETIDEFVMPISVAASWNWRFAKKFHLGAGIAPTLYVQPQAVFDLSVMAKVGYRLSKHCEFGLSYQYGCFNILKHFNNGPANGRRGHLSDLMLSVYVPFVLK</sequence>
<protein>
    <submittedName>
        <fullName evidence="2">Outer membrane beta-barrel protein</fullName>
    </submittedName>
</protein>
<evidence type="ECO:0000256" key="1">
    <source>
        <dbReference type="SAM" id="SignalP"/>
    </source>
</evidence>
<feature type="signal peptide" evidence="1">
    <location>
        <begin position="1"/>
        <end position="22"/>
    </location>
</feature>
<dbReference type="AlphaFoldDB" id="A0A5C6KCG2"/>
<dbReference type="Proteomes" id="UP000315827">
    <property type="component" value="Unassembled WGS sequence"/>
</dbReference>
<evidence type="ECO:0000313" key="2">
    <source>
        <dbReference type="EMBL" id="TWV60195.1"/>
    </source>
</evidence>
<comment type="caution">
    <text evidence="2">The sequence shown here is derived from an EMBL/GenBank/DDBJ whole genome shotgun (WGS) entry which is preliminary data.</text>
</comment>
<proteinExistence type="predicted"/>
<name>A0A5C6KCG2_PARDI</name>
<feature type="chain" id="PRO_5023035365" evidence="1">
    <location>
        <begin position="23"/>
        <end position="216"/>
    </location>
</feature>